<dbReference type="Pfam" id="PF00090">
    <property type="entry name" value="TSP_1"/>
    <property type="match status" value="1"/>
</dbReference>
<dbReference type="InterPro" id="IPR000884">
    <property type="entry name" value="TSP1_rpt"/>
</dbReference>
<accession>A0A7J7XQ02</accession>
<reference evidence="8 9" key="1">
    <citation type="journal article" date="2020" name="Nature">
        <title>Six reference-quality genomes reveal evolution of bat adaptations.</title>
        <authorList>
            <person name="Jebb D."/>
            <person name="Huang Z."/>
            <person name="Pippel M."/>
            <person name="Hughes G.M."/>
            <person name="Lavrichenko K."/>
            <person name="Devanna P."/>
            <person name="Winkler S."/>
            <person name="Jermiin L.S."/>
            <person name="Skirmuntt E.C."/>
            <person name="Katzourakis A."/>
            <person name="Burkitt-Gray L."/>
            <person name="Ray D.A."/>
            <person name="Sullivan K.A.M."/>
            <person name="Roscito J.G."/>
            <person name="Kirilenko B.M."/>
            <person name="Davalos L.M."/>
            <person name="Corthals A.P."/>
            <person name="Power M.L."/>
            <person name="Jones G."/>
            <person name="Ransome R.D."/>
            <person name="Dechmann D.K.N."/>
            <person name="Locatelli A.G."/>
            <person name="Puechmaille S.J."/>
            <person name="Fedrigo O."/>
            <person name="Jarvis E.D."/>
            <person name="Hiller M."/>
            <person name="Vernes S.C."/>
            <person name="Myers E.W."/>
            <person name="Teeling E.C."/>
        </authorList>
    </citation>
    <scope>NUCLEOTIDE SEQUENCE [LARGE SCALE GENOMIC DNA]</scope>
    <source>
        <strain evidence="8">MRhiFer1</strain>
        <tissue evidence="8">Lung</tissue>
    </source>
</reference>
<evidence type="ECO:0000256" key="3">
    <source>
        <dbReference type="ARBA" id="ARBA00022525"/>
    </source>
</evidence>
<dbReference type="SUPFAM" id="SSF82895">
    <property type="entry name" value="TSP-1 type 1 repeat"/>
    <property type="match status" value="1"/>
</dbReference>
<dbReference type="InterPro" id="IPR005533">
    <property type="entry name" value="AMOP_dom"/>
</dbReference>
<evidence type="ECO:0000256" key="5">
    <source>
        <dbReference type="ARBA" id="ARBA00023157"/>
    </source>
</evidence>
<gene>
    <name evidence="8" type="ORF">mRhiFer1_006988</name>
</gene>
<dbReference type="Proteomes" id="UP000585614">
    <property type="component" value="Unassembled WGS sequence"/>
</dbReference>
<evidence type="ECO:0000256" key="4">
    <source>
        <dbReference type="ARBA" id="ARBA00022729"/>
    </source>
</evidence>
<keyword evidence="5" id="KW-1015">Disulfide bond</keyword>
<dbReference type="EMBL" id="JACAGC010000008">
    <property type="protein sequence ID" value="KAF6351456.1"/>
    <property type="molecule type" value="Genomic_DNA"/>
</dbReference>
<proteinExistence type="inferred from homology"/>
<dbReference type="PANTHER" id="PTHR10239">
    <property type="entry name" value="ISTHMIN-2"/>
    <property type="match status" value="1"/>
</dbReference>
<dbReference type="PANTHER" id="PTHR10239:SF28">
    <property type="entry name" value="ISTHMIN-2"/>
    <property type="match status" value="1"/>
</dbReference>
<dbReference type="PROSITE" id="PS50856">
    <property type="entry name" value="AMOP"/>
    <property type="match status" value="1"/>
</dbReference>
<evidence type="ECO:0000259" key="7">
    <source>
        <dbReference type="PROSITE" id="PS50856"/>
    </source>
</evidence>
<dbReference type="GO" id="GO:0005576">
    <property type="term" value="C:extracellular region"/>
    <property type="evidence" value="ECO:0007669"/>
    <property type="project" value="UniProtKB-SubCell"/>
</dbReference>
<evidence type="ECO:0000313" key="9">
    <source>
        <dbReference type="Proteomes" id="UP000585614"/>
    </source>
</evidence>
<dbReference type="AlphaFoldDB" id="A0A7J7XQ02"/>
<dbReference type="InterPro" id="IPR036383">
    <property type="entry name" value="TSP1_rpt_sf"/>
</dbReference>
<feature type="domain" description="AMOP" evidence="7">
    <location>
        <begin position="178"/>
        <end position="230"/>
    </location>
</feature>
<dbReference type="PROSITE" id="PS50092">
    <property type="entry name" value="TSP1"/>
    <property type="match status" value="1"/>
</dbReference>
<sequence length="230" mass="25189">MDLLAEPSSRWPQGAPSWLPAKELFWPLFWGYLEAEEAGTSLKGRAPGEEEAEEDDHPSEYSESEDQVGSDEEADNEAPGFSGATGGREPGWLVPGDWSSQESDSYDYEPPEEWSPWSPCSASCGSSSQQRTRPCGYACTATTSSACDLPPCPGAKDEDPLGFRSEGWQPLAHNAADMLGPDVDSCEKWLKCKSDFLAKYLSQVLRDLPSCPCAYPLEAVYRAMSLQDEQ</sequence>
<evidence type="ECO:0000256" key="1">
    <source>
        <dbReference type="ARBA" id="ARBA00004613"/>
    </source>
</evidence>
<organism evidence="8 9">
    <name type="scientific">Rhinolophus ferrumequinum</name>
    <name type="common">Greater horseshoe bat</name>
    <dbReference type="NCBI Taxonomy" id="59479"/>
    <lineage>
        <taxon>Eukaryota</taxon>
        <taxon>Metazoa</taxon>
        <taxon>Chordata</taxon>
        <taxon>Craniata</taxon>
        <taxon>Vertebrata</taxon>
        <taxon>Euteleostomi</taxon>
        <taxon>Mammalia</taxon>
        <taxon>Eutheria</taxon>
        <taxon>Laurasiatheria</taxon>
        <taxon>Chiroptera</taxon>
        <taxon>Yinpterochiroptera</taxon>
        <taxon>Rhinolophoidea</taxon>
        <taxon>Rhinolophidae</taxon>
        <taxon>Rhinolophinae</taxon>
        <taxon>Rhinolophus</taxon>
    </lineage>
</organism>
<dbReference type="Gene3D" id="2.20.100.10">
    <property type="entry name" value="Thrombospondin type-1 (TSP1) repeat"/>
    <property type="match status" value="1"/>
</dbReference>
<name>A0A7J7XQ02_RHIFE</name>
<keyword evidence="4" id="KW-0732">Signal</keyword>
<dbReference type="InterPro" id="IPR051867">
    <property type="entry name" value="Angio_Inhib/Adhesion_GPCR"/>
</dbReference>
<feature type="region of interest" description="Disordered" evidence="6">
    <location>
        <begin position="41"/>
        <end position="112"/>
    </location>
</feature>
<dbReference type="SMART" id="SM00209">
    <property type="entry name" value="TSP1"/>
    <property type="match status" value="1"/>
</dbReference>
<comment type="similarity">
    <text evidence="2">Belongs to the isthmin family.</text>
</comment>
<evidence type="ECO:0000256" key="2">
    <source>
        <dbReference type="ARBA" id="ARBA00010198"/>
    </source>
</evidence>
<keyword evidence="3" id="KW-0964">Secreted</keyword>
<comment type="caution">
    <text evidence="8">The sequence shown here is derived from an EMBL/GenBank/DDBJ whole genome shotgun (WGS) entry which is preliminary data.</text>
</comment>
<protein>
    <recommendedName>
        <fullName evidence="7">AMOP domain-containing protein</fullName>
    </recommendedName>
</protein>
<feature type="compositionally biased region" description="Acidic residues" evidence="6">
    <location>
        <begin position="49"/>
        <end position="76"/>
    </location>
</feature>
<evidence type="ECO:0000256" key="6">
    <source>
        <dbReference type="SAM" id="MobiDB-lite"/>
    </source>
</evidence>
<evidence type="ECO:0000313" key="8">
    <source>
        <dbReference type="EMBL" id="KAF6351456.1"/>
    </source>
</evidence>
<comment type="subcellular location">
    <subcellularLocation>
        <location evidence="1">Secreted</location>
    </subcellularLocation>
</comment>